<keyword evidence="2" id="KW-0812">Transmembrane</keyword>
<feature type="transmembrane region" description="Helical" evidence="2">
    <location>
        <begin position="14"/>
        <end position="33"/>
    </location>
</feature>
<evidence type="ECO:0000256" key="2">
    <source>
        <dbReference type="SAM" id="Phobius"/>
    </source>
</evidence>
<evidence type="ECO:0000256" key="1">
    <source>
        <dbReference type="SAM" id="Coils"/>
    </source>
</evidence>
<dbReference type="EMBL" id="MDCO01000001">
    <property type="protein sequence ID" value="OEJ15762.1"/>
    <property type="molecule type" value="Genomic_DNA"/>
</dbReference>
<feature type="coiled-coil region" evidence="1">
    <location>
        <begin position="28"/>
        <end position="55"/>
    </location>
</feature>
<reference evidence="3 4" key="1">
    <citation type="submission" date="2016-08" db="EMBL/GenBank/DDBJ databases">
        <title>Characterization and recognition of Brachyspira hampsonii sp. nov., a novel intestinal spirochete that is pathogenic to pigs.</title>
        <authorList>
            <person name="Mirajkar N."/>
            <person name="La T."/>
            <person name="Phillips N."/>
            <person name="Hampson D."/>
            <person name="Gebhart C."/>
        </authorList>
    </citation>
    <scope>NUCLEOTIDE SEQUENCE [LARGE SCALE GENOMIC DNA]</scope>
    <source>
        <strain evidence="3 4">P280/1</strain>
    </source>
</reference>
<evidence type="ECO:0000313" key="3">
    <source>
        <dbReference type="EMBL" id="OEJ15762.1"/>
    </source>
</evidence>
<accession>A0A1E5NHX6</accession>
<gene>
    <name evidence="3" type="ORF">BFL38_09870</name>
</gene>
<keyword evidence="2" id="KW-1133">Transmembrane helix</keyword>
<sequence length="115" mass="13732">MFITVLINILKSKYFYMALILIALLVYVSSLNIKLNIKNKEIDELNNEIYKLEYSNKLLSKDNYFKKKQIYIAETFSKSDKYIDIIENKKLSDDSIKALNSIISNYYRSFEYERN</sequence>
<comment type="caution">
    <text evidence="3">The sequence shown here is derived from an EMBL/GenBank/DDBJ whole genome shotgun (WGS) entry which is preliminary data.</text>
</comment>
<proteinExistence type="predicted"/>
<protein>
    <submittedName>
        <fullName evidence="3">Uncharacterized protein</fullName>
    </submittedName>
</protein>
<keyword evidence="2" id="KW-0472">Membrane</keyword>
<dbReference type="Proteomes" id="UP000095247">
    <property type="component" value="Unassembled WGS sequence"/>
</dbReference>
<name>A0A1E5NHX6_9SPIR</name>
<organism evidence="3 4">
    <name type="scientific">Brachyspira hampsonii</name>
    <dbReference type="NCBI Taxonomy" id="1287055"/>
    <lineage>
        <taxon>Bacteria</taxon>
        <taxon>Pseudomonadati</taxon>
        <taxon>Spirochaetota</taxon>
        <taxon>Spirochaetia</taxon>
        <taxon>Brachyspirales</taxon>
        <taxon>Brachyspiraceae</taxon>
        <taxon>Brachyspira</taxon>
    </lineage>
</organism>
<dbReference type="AlphaFoldDB" id="A0A1E5NHX6"/>
<dbReference type="RefSeq" id="WP_069725239.1">
    <property type="nucleotide sequence ID" value="NZ_MDCO01000001.1"/>
</dbReference>
<evidence type="ECO:0000313" key="4">
    <source>
        <dbReference type="Proteomes" id="UP000095247"/>
    </source>
</evidence>
<keyword evidence="1" id="KW-0175">Coiled coil</keyword>